<dbReference type="Gene3D" id="3.40.50.2000">
    <property type="entry name" value="Glycogen Phosphorylase B"/>
    <property type="match status" value="1"/>
</dbReference>
<dbReference type="EC" id="2.4.99.12" evidence="2 7"/>
<evidence type="ECO:0000256" key="6">
    <source>
        <dbReference type="ARBA" id="ARBA00049183"/>
    </source>
</evidence>
<evidence type="ECO:0000256" key="7">
    <source>
        <dbReference type="RuleBase" id="RU365103"/>
    </source>
</evidence>
<keyword evidence="7" id="KW-1003">Cell membrane</keyword>
<evidence type="ECO:0000313" key="10">
    <source>
        <dbReference type="Proteomes" id="UP001467690"/>
    </source>
</evidence>
<keyword evidence="7" id="KW-0472">Membrane</keyword>
<accession>A0ABV1RG69</accession>
<dbReference type="InterPro" id="IPR007507">
    <property type="entry name" value="Glycos_transf_N"/>
</dbReference>
<comment type="similarity">
    <text evidence="7">Belongs to the glycosyltransferase group 1 family.</text>
</comment>
<comment type="pathway">
    <text evidence="1 7">Bacterial outer membrane biogenesis; LPS core biosynthesis.</text>
</comment>
<evidence type="ECO:0000256" key="1">
    <source>
        <dbReference type="ARBA" id="ARBA00004713"/>
    </source>
</evidence>
<reference evidence="9 10" key="1">
    <citation type="submission" date="2024-06" db="EMBL/GenBank/DDBJ databases">
        <authorList>
            <person name="Chen R.Y."/>
        </authorList>
    </citation>
    <scope>NUCLEOTIDE SEQUENCE [LARGE SCALE GENOMIC DNA]</scope>
    <source>
        <strain evidence="9 10">D2</strain>
    </source>
</reference>
<dbReference type="RefSeq" id="WP_246072472.1">
    <property type="nucleotide sequence ID" value="NZ_CP041660.1"/>
</dbReference>
<name>A0ABV1RG69_9ALTE</name>
<comment type="subcellular location">
    <subcellularLocation>
        <location evidence="7">Cell membrane</location>
    </subcellularLocation>
</comment>
<dbReference type="InterPro" id="IPR038107">
    <property type="entry name" value="Glycos_transf_N_sf"/>
</dbReference>
<comment type="catalytic activity">
    <reaction evidence="6 7">
        <text>lipid IVA (E. coli) + CMP-3-deoxy-beta-D-manno-octulosonate = alpha-Kdo-(2-&gt;6)-lipid IVA (E. coli) + CMP + H(+)</text>
        <dbReference type="Rhea" id="RHEA:28066"/>
        <dbReference type="ChEBI" id="CHEBI:15378"/>
        <dbReference type="ChEBI" id="CHEBI:58603"/>
        <dbReference type="ChEBI" id="CHEBI:60364"/>
        <dbReference type="ChEBI" id="CHEBI:60377"/>
        <dbReference type="ChEBI" id="CHEBI:85987"/>
        <dbReference type="EC" id="2.4.99.12"/>
    </reaction>
</comment>
<keyword evidence="10" id="KW-1185">Reference proteome</keyword>
<dbReference type="SUPFAM" id="SSF53756">
    <property type="entry name" value="UDP-Glycosyltransferase/glycogen phosphorylase"/>
    <property type="match status" value="1"/>
</dbReference>
<keyword evidence="9" id="KW-0328">Glycosyltransferase</keyword>
<keyword evidence="4 7" id="KW-0808">Transferase</keyword>
<protein>
    <recommendedName>
        <fullName evidence="3 7">3-deoxy-D-manno-octulosonic acid transferase</fullName>
        <shortName evidence="7">Kdo transferase</shortName>
        <ecNumber evidence="2 7">2.4.99.12</ecNumber>
    </recommendedName>
    <alternativeName>
        <fullName evidence="5 7">Lipid IV(A) 3-deoxy-D-manno-octulosonic acid transferase</fullName>
    </alternativeName>
</protein>
<dbReference type="PANTHER" id="PTHR42755">
    <property type="entry name" value="3-DEOXY-MANNO-OCTULOSONATE CYTIDYLYLTRANSFERASE"/>
    <property type="match status" value="1"/>
</dbReference>
<keyword evidence="7" id="KW-0448">Lipopolysaccharide biosynthesis</keyword>
<dbReference type="EMBL" id="JBELOE010000152">
    <property type="protein sequence ID" value="MER2491880.1"/>
    <property type="molecule type" value="Genomic_DNA"/>
</dbReference>
<comment type="caution">
    <text evidence="9">The sequence shown here is derived from an EMBL/GenBank/DDBJ whole genome shotgun (WGS) entry which is preliminary data.</text>
</comment>
<evidence type="ECO:0000259" key="8">
    <source>
        <dbReference type="Pfam" id="PF04413"/>
    </source>
</evidence>
<evidence type="ECO:0000256" key="5">
    <source>
        <dbReference type="ARBA" id="ARBA00031445"/>
    </source>
</evidence>
<evidence type="ECO:0000256" key="3">
    <source>
        <dbReference type="ARBA" id="ARBA00019077"/>
    </source>
</evidence>
<dbReference type="Gene3D" id="3.40.50.11720">
    <property type="entry name" value="3-Deoxy-D-manno-octulosonic-acid transferase, N-terminal domain"/>
    <property type="match status" value="1"/>
</dbReference>
<evidence type="ECO:0000256" key="2">
    <source>
        <dbReference type="ARBA" id="ARBA00012621"/>
    </source>
</evidence>
<comment type="function">
    <text evidence="7">Involved in lipopolysaccharide (LPS) biosynthesis. Catalyzes the transfer of 3-deoxy-D-manno-octulosonate (Kdo) residue(s) from CMP-Kdo to lipid IV(A), the tetraacyldisaccharide-1,4'-bisphosphate precursor of lipid A.</text>
</comment>
<sequence>MHVHCASMGEVNAAAPLIKQLLKTYPELSLVVTNSTPTGAQQVEKLFAGQVIQLMAPLDSWDASRRFSQALQPRLSLFTEVEIWPNWLASIKSTGATLILINARLSENSLRSYQKFATLFKPALACFDVIAAQNKTYQARYQAFNRNIQICGNLKFDIQLDERLPEQIIQLHSQHHLKRKIWIAASVHPGEYEIIIAAHQKILQQFPDALLIVAPRHSERFVQVAQYLKKESHFNFVLRSQASTVEAHTQVWLLDSLGELMQFYALADIAFVGGSLVNRGGHNPLEPAALGKPILMGPKQNNCADMCATLAAAGAFKTVSDVTQIADSVIDYWLSDTLLHQASVAANEVVMINQGAVQKTMSVINDLA</sequence>
<feature type="domain" description="3-deoxy-D-manno-octulosonic-acid transferase N-terminal" evidence="8">
    <location>
        <begin position="3"/>
        <end position="158"/>
    </location>
</feature>
<dbReference type="Proteomes" id="UP001467690">
    <property type="component" value="Unassembled WGS sequence"/>
</dbReference>
<dbReference type="InterPro" id="IPR039901">
    <property type="entry name" value="Kdotransferase"/>
</dbReference>
<proteinExistence type="inferred from homology"/>
<evidence type="ECO:0000313" key="9">
    <source>
        <dbReference type="EMBL" id="MER2491880.1"/>
    </source>
</evidence>
<dbReference type="PANTHER" id="PTHR42755:SF1">
    <property type="entry name" value="3-DEOXY-D-MANNO-OCTULOSONIC ACID TRANSFERASE, MITOCHONDRIAL-RELATED"/>
    <property type="match status" value="1"/>
</dbReference>
<dbReference type="GO" id="GO:0043842">
    <property type="term" value="F:Kdo transferase activity"/>
    <property type="evidence" value="ECO:0007669"/>
    <property type="project" value="UniProtKB-EC"/>
</dbReference>
<organism evidence="9 10">
    <name type="scientific">Catenovulum sediminis</name>
    <dbReference type="NCBI Taxonomy" id="1740262"/>
    <lineage>
        <taxon>Bacteria</taxon>
        <taxon>Pseudomonadati</taxon>
        <taxon>Pseudomonadota</taxon>
        <taxon>Gammaproteobacteria</taxon>
        <taxon>Alteromonadales</taxon>
        <taxon>Alteromonadaceae</taxon>
        <taxon>Catenovulum</taxon>
    </lineage>
</organism>
<dbReference type="Pfam" id="PF04413">
    <property type="entry name" value="Glycos_transf_N"/>
    <property type="match status" value="1"/>
</dbReference>
<gene>
    <name evidence="9" type="ORF">ABS311_08280</name>
</gene>
<evidence type="ECO:0000256" key="4">
    <source>
        <dbReference type="ARBA" id="ARBA00022679"/>
    </source>
</evidence>